<comment type="caution">
    <text evidence="2">The sequence shown here is derived from an EMBL/GenBank/DDBJ whole genome shotgun (WGS) entry which is preliminary data.</text>
</comment>
<dbReference type="AlphaFoldDB" id="A0A163L5H4"/>
<dbReference type="Proteomes" id="UP000076837">
    <property type="component" value="Unassembled WGS sequence"/>
</dbReference>
<gene>
    <name evidence="2" type="ORF">ST47_g1215</name>
</gene>
<evidence type="ECO:0000313" key="2">
    <source>
        <dbReference type="EMBL" id="KZM27511.1"/>
    </source>
</evidence>
<accession>A0A163L5H4</accession>
<dbReference type="EMBL" id="JYNV01000060">
    <property type="protein sequence ID" value="KZM27511.1"/>
    <property type="molecule type" value="Genomic_DNA"/>
</dbReference>
<feature type="region of interest" description="Disordered" evidence="1">
    <location>
        <begin position="87"/>
        <end position="111"/>
    </location>
</feature>
<evidence type="ECO:0000313" key="3">
    <source>
        <dbReference type="Proteomes" id="UP000076837"/>
    </source>
</evidence>
<evidence type="ECO:0000256" key="1">
    <source>
        <dbReference type="SAM" id="MobiDB-lite"/>
    </source>
</evidence>
<sequence length="262" mass="27916">MSTSFSNPSAIEGGMSTRTLDIHELGALLHRSQSTILKGRVTTNGRKPHPLYAKGFKAGDGRNSKLLWFEDDVIAYLEQFRSENEPVAVSQPATSPSEPSSGTLASATPTTINTQGGVISKSIGEAAGFGCDPALTRDDCDVQFKVTSITRGETCPSYGKGPGPDEEIVRFELEVATQPAFNYQQSESVLLIQNWSTIGADGFMQKNPDVAIGCAVVDTDAVYQFLEPGTKQRASVPVIAPKGSTTLRLFSSGSGLEWPIPA</sequence>
<reference evidence="2 3" key="1">
    <citation type="journal article" date="2016" name="Sci. Rep.">
        <title>Draft genome sequencing and secretome analysis of fungal phytopathogen Ascochyta rabiei provides insight into the necrotrophic effector repertoire.</title>
        <authorList>
            <person name="Verma S."/>
            <person name="Gazara R.K."/>
            <person name="Nizam S."/>
            <person name="Parween S."/>
            <person name="Chattopadhyay D."/>
            <person name="Verma P.K."/>
        </authorList>
    </citation>
    <scope>NUCLEOTIDE SEQUENCE [LARGE SCALE GENOMIC DNA]</scope>
    <source>
        <strain evidence="2 3">ArDII</strain>
    </source>
</reference>
<name>A0A163L5H4_DIDRA</name>
<organism evidence="2 3">
    <name type="scientific">Didymella rabiei</name>
    <name type="common">Chickpea ascochyta blight fungus</name>
    <name type="synonym">Mycosphaerella rabiei</name>
    <dbReference type="NCBI Taxonomy" id="5454"/>
    <lineage>
        <taxon>Eukaryota</taxon>
        <taxon>Fungi</taxon>
        <taxon>Dikarya</taxon>
        <taxon>Ascomycota</taxon>
        <taxon>Pezizomycotina</taxon>
        <taxon>Dothideomycetes</taxon>
        <taxon>Pleosporomycetidae</taxon>
        <taxon>Pleosporales</taxon>
        <taxon>Pleosporineae</taxon>
        <taxon>Didymellaceae</taxon>
        <taxon>Ascochyta</taxon>
    </lineage>
</organism>
<protein>
    <submittedName>
        <fullName evidence="2">Uncharacterized protein</fullName>
    </submittedName>
</protein>
<feature type="compositionally biased region" description="Polar residues" evidence="1">
    <location>
        <begin position="91"/>
        <end position="111"/>
    </location>
</feature>
<proteinExistence type="predicted"/>
<keyword evidence="3" id="KW-1185">Reference proteome</keyword>